<reference evidence="3" key="1">
    <citation type="journal article" date="2019" name="Int. J. Syst. Evol. Microbiol.">
        <title>The Global Catalogue of Microorganisms (GCM) 10K type strain sequencing project: providing services to taxonomists for standard genome sequencing and annotation.</title>
        <authorList>
            <consortium name="The Broad Institute Genomics Platform"/>
            <consortium name="The Broad Institute Genome Sequencing Center for Infectious Disease"/>
            <person name="Wu L."/>
            <person name="Ma J."/>
        </authorList>
    </citation>
    <scope>NUCLEOTIDE SEQUENCE [LARGE SCALE GENOMIC DNA]</scope>
    <source>
        <strain evidence="3">JCM 17326</strain>
    </source>
</reference>
<gene>
    <name evidence="2" type="ORF">GCM10022419_064030</name>
</gene>
<comment type="caution">
    <text evidence="2">The sequence shown here is derived from an EMBL/GenBank/DDBJ whole genome shotgun (WGS) entry which is preliminary data.</text>
</comment>
<dbReference type="RefSeq" id="WP_345567558.1">
    <property type="nucleotide sequence ID" value="NZ_BAABDQ010000015.1"/>
</dbReference>
<dbReference type="SUPFAM" id="SSF46785">
    <property type="entry name" value="Winged helix' DNA-binding domain"/>
    <property type="match status" value="1"/>
</dbReference>
<feature type="domain" description="Transcription regulator PadR N-terminal" evidence="1">
    <location>
        <begin position="9"/>
        <end position="84"/>
    </location>
</feature>
<dbReference type="EMBL" id="BAABDQ010000015">
    <property type="protein sequence ID" value="GAA3574138.1"/>
    <property type="molecule type" value="Genomic_DNA"/>
</dbReference>
<dbReference type="Gene3D" id="1.10.10.10">
    <property type="entry name" value="Winged helix-like DNA-binding domain superfamily/Winged helix DNA-binding domain"/>
    <property type="match status" value="1"/>
</dbReference>
<organism evidence="2 3">
    <name type="scientific">Nonomuraea rosea</name>
    <dbReference type="NCBI Taxonomy" id="638574"/>
    <lineage>
        <taxon>Bacteria</taxon>
        <taxon>Bacillati</taxon>
        <taxon>Actinomycetota</taxon>
        <taxon>Actinomycetes</taxon>
        <taxon>Streptosporangiales</taxon>
        <taxon>Streptosporangiaceae</taxon>
        <taxon>Nonomuraea</taxon>
    </lineage>
</organism>
<dbReference type="InterPro" id="IPR036390">
    <property type="entry name" value="WH_DNA-bd_sf"/>
</dbReference>
<dbReference type="InterPro" id="IPR005149">
    <property type="entry name" value="Tscrpt_reg_PadR_N"/>
</dbReference>
<dbReference type="InterPro" id="IPR036388">
    <property type="entry name" value="WH-like_DNA-bd_sf"/>
</dbReference>
<evidence type="ECO:0000313" key="3">
    <source>
        <dbReference type="Proteomes" id="UP001500630"/>
    </source>
</evidence>
<sequence length="105" mass="10939">MLTAAGFHVLLALASGSGHGYAVMRFVEEASGGAVKLGPGTLYRTISRLVADGLVTESGDADPAAPHDARRRYYKLTPLGEQAARDEAALLARMVTAAREAGLIT</sequence>
<protein>
    <submittedName>
        <fullName evidence="2">Helix-turn-helix transcriptional regulator</fullName>
    </submittedName>
</protein>
<proteinExistence type="predicted"/>
<dbReference type="InterPro" id="IPR052509">
    <property type="entry name" value="Metal_resp_DNA-bind_regulator"/>
</dbReference>
<keyword evidence="3" id="KW-1185">Reference proteome</keyword>
<accession>A0ABP6XXG0</accession>
<dbReference type="Proteomes" id="UP001500630">
    <property type="component" value="Unassembled WGS sequence"/>
</dbReference>
<evidence type="ECO:0000313" key="2">
    <source>
        <dbReference type="EMBL" id="GAA3574138.1"/>
    </source>
</evidence>
<dbReference type="PANTHER" id="PTHR33169:SF13">
    <property type="entry name" value="PADR-FAMILY TRANSCRIPTIONAL REGULATOR"/>
    <property type="match status" value="1"/>
</dbReference>
<evidence type="ECO:0000259" key="1">
    <source>
        <dbReference type="Pfam" id="PF03551"/>
    </source>
</evidence>
<name>A0ABP6XXG0_9ACTN</name>
<dbReference type="PANTHER" id="PTHR33169">
    <property type="entry name" value="PADR-FAMILY TRANSCRIPTIONAL REGULATOR"/>
    <property type="match status" value="1"/>
</dbReference>
<dbReference type="Pfam" id="PF03551">
    <property type="entry name" value="PadR"/>
    <property type="match status" value="1"/>
</dbReference>